<dbReference type="EMBL" id="WOCE01000017">
    <property type="protein sequence ID" value="KAE9595892.1"/>
    <property type="molecule type" value="Genomic_DNA"/>
</dbReference>
<protein>
    <submittedName>
        <fullName evidence="1">Uncharacterized protein</fullName>
    </submittedName>
</protein>
<sequence length="95" mass="11266">MEAKQKIVAMADKEQHNAGMNIYTNSETRVKNNLHSHKIHATVIPAPRKLVKRMMFEEMLQFLTRLFTNSKGNYYSNMHKTRCLRKTKHIYPFNN</sequence>
<evidence type="ECO:0000313" key="1">
    <source>
        <dbReference type="EMBL" id="KAE9595892.1"/>
    </source>
</evidence>
<comment type="caution">
    <text evidence="1">The sequence shown here is derived from an EMBL/GenBank/DDBJ whole genome shotgun (WGS) entry which is preliminary data.</text>
</comment>
<dbReference type="Proteomes" id="UP000447434">
    <property type="component" value="Chromosome 17"/>
</dbReference>
<gene>
    <name evidence="1" type="ORF">Lalb_Chr17g0343561</name>
</gene>
<evidence type="ECO:0000313" key="2">
    <source>
        <dbReference type="Proteomes" id="UP000447434"/>
    </source>
</evidence>
<dbReference type="OrthoDB" id="1436593at2759"/>
<reference evidence="2" key="1">
    <citation type="journal article" date="2020" name="Nat. Commun.">
        <title>Genome sequence of the cluster root forming white lupin.</title>
        <authorList>
            <person name="Hufnagel B."/>
            <person name="Marques A."/>
            <person name="Soriano A."/>
            <person name="Marques L."/>
            <person name="Divol F."/>
            <person name="Doumas P."/>
            <person name="Sallet E."/>
            <person name="Mancinotti D."/>
            <person name="Carrere S."/>
            <person name="Marande W."/>
            <person name="Arribat S."/>
            <person name="Keller J."/>
            <person name="Huneau C."/>
            <person name="Blein T."/>
            <person name="Aime D."/>
            <person name="Laguerre M."/>
            <person name="Taylor J."/>
            <person name="Schubert V."/>
            <person name="Nelson M."/>
            <person name="Geu-Flores F."/>
            <person name="Crespi M."/>
            <person name="Gallardo-Guerrero K."/>
            <person name="Delaux P.-M."/>
            <person name="Salse J."/>
            <person name="Berges H."/>
            <person name="Guyot R."/>
            <person name="Gouzy J."/>
            <person name="Peret B."/>
        </authorList>
    </citation>
    <scope>NUCLEOTIDE SEQUENCE [LARGE SCALE GENOMIC DNA]</scope>
    <source>
        <strain evidence="2">cv. Amiga</strain>
    </source>
</reference>
<organism evidence="1 2">
    <name type="scientific">Lupinus albus</name>
    <name type="common">White lupine</name>
    <name type="synonym">Lupinus termis</name>
    <dbReference type="NCBI Taxonomy" id="3870"/>
    <lineage>
        <taxon>Eukaryota</taxon>
        <taxon>Viridiplantae</taxon>
        <taxon>Streptophyta</taxon>
        <taxon>Embryophyta</taxon>
        <taxon>Tracheophyta</taxon>
        <taxon>Spermatophyta</taxon>
        <taxon>Magnoliopsida</taxon>
        <taxon>eudicotyledons</taxon>
        <taxon>Gunneridae</taxon>
        <taxon>Pentapetalae</taxon>
        <taxon>rosids</taxon>
        <taxon>fabids</taxon>
        <taxon>Fabales</taxon>
        <taxon>Fabaceae</taxon>
        <taxon>Papilionoideae</taxon>
        <taxon>50 kb inversion clade</taxon>
        <taxon>genistoids sensu lato</taxon>
        <taxon>core genistoids</taxon>
        <taxon>Genisteae</taxon>
        <taxon>Lupinus</taxon>
    </lineage>
</organism>
<name>A0A6A4P2U4_LUPAL</name>
<proteinExistence type="predicted"/>
<keyword evidence="2" id="KW-1185">Reference proteome</keyword>
<dbReference type="AlphaFoldDB" id="A0A6A4P2U4"/>
<accession>A0A6A4P2U4</accession>